<reference evidence="2 3" key="1">
    <citation type="submission" date="2020-07" db="EMBL/GenBank/DDBJ databases">
        <title>Halosimplex litoreum sp. nov. and Halosimplex rubrum sp. nov., isolated from different salt environments.</title>
        <authorList>
            <person name="Cui H."/>
        </authorList>
    </citation>
    <scope>NUCLEOTIDE SEQUENCE [LARGE SCALE GENOMIC DNA]</scope>
    <source>
        <strain evidence="2 3">R2</strain>
    </source>
</reference>
<evidence type="ECO:0000256" key="1">
    <source>
        <dbReference type="SAM" id="MobiDB-lite"/>
    </source>
</evidence>
<gene>
    <name evidence="2" type="ORF">HZS54_10475</name>
</gene>
<dbReference type="AlphaFoldDB" id="A0A7D5PEU5"/>
<dbReference type="Gene3D" id="2.60.120.260">
    <property type="entry name" value="Galactose-binding domain-like"/>
    <property type="match status" value="1"/>
</dbReference>
<protein>
    <recommendedName>
        <fullName evidence="4">Right-handed parallel beta-helix repeat-containing protein</fullName>
    </recommendedName>
</protein>
<accession>A0A7D5PEU5</accession>
<feature type="region of interest" description="Disordered" evidence="1">
    <location>
        <begin position="315"/>
        <end position="396"/>
    </location>
</feature>
<evidence type="ECO:0008006" key="4">
    <source>
        <dbReference type="Google" id="ProtNLM"/>
    </source>
</evidence>
<dbReference type="GeneID" id="56083018"/>
<dbReference type="SUPFAM" id="SSF49785">
    <property type="entry name" value="Galactose-binding domain-like"/>
    <property type="match status" value="1"/>
</dbReference>
<dbReference type="EMBL" id="CP058909">
    <property type="protein sequence ID" value="QLH82019.1"/>
    <property type="molecule type" value="Genomic_DNA"/>
</dbReference>
<dbReference type="Proteomes" id="UP000509346">
    <property type="component" value="Chromosome"/>
</dbReference>
<dbReference type="InterPro" id="IPR008979">
    <property type="entry name" value="Galactose-bd-like_sf"/>
</dbReference>
<organism evidence="2 3">
    <name type="scientific">Halosimplex pelagicum</name>
    <dbReference type="NCBI Taxonomy" id="869886"/>
    <lineage>
        <taxon>Archaea</taxon>
        <taxon>Methanobacteriati</taxon>
        <taxon>Methanobacteriota</taxon>
        <taxon>Stenosarchaea group</taxon>
        <taxon>Halobacteria</taxon>
        <taxon>Halobacteriales</taxon>
        <taxon>Haloarculaceae</taxon>
        <taxon>Halosimplex</taxon>
    </lineage>
</organism>
<dbReference type="SUPFAM" id="SSF51126">
    <property type="entry name" value="Pectin lyase-like"/>
    <property type="match status" value="1"/>
</dbReference>
<dbReference type="InterPro" id="IPR012334">
    <property type="entry name" value="Pectin_lyas_fold"/>
</dbReference>
<dbReference type="RefSeq" id="WP_179922487.1">
    <property type="nucleotide sequence ID" value="NZ_CP058909.1"/>
</dbReference>
<proteinExistence type="predicted"/>
<keyword evidence="3" id="KW-1185">Reference proteome</keyword>
<name>A0A7D5PEU5_9EURY</name>
<evidence type="ECO:0000313" key="2">
    <source>
        <dbReference type="EMBL" id="QLH82019.1"/>
    </source>
</evidence>
<dbReference type="OrthoDB" id="271599at2157"/>
<dbReference type="InterPro" id="IPR011050">
    <property type="entry name" value="Pectin_lyase_fold/virulence"/>
</dbReference>
<dbReference type="Gene3D" id="2.160.20.10">
    <property type="entry name" value="Single-stranded right-handed beta-helix, Pectin lyase-like"/>
    <property type="match status" value="1"/>
</dbReference>
<dbReference type="CDD" id="cd02795">
    <property type="entry name" value="CBM6-CBM35-CBM36_like"/>
    <property type="match status" value="1"/>
</dbReference>
<evidence type="ECO:0000313" key="3">
    <source>
        <dbReference type="Proteomes" id="UP000509346"/>
    </source>
</evidence>
<sequence length="514" mass="54059">MAGTVGALASVGAVSATERAAAADYTVSPSDSIQSAIDQAQAGDTIYVEPGTYEENLETVRSGDPGAPIEITGPADAVYVGGGDARSFEIMHSHIHVTGLTLDGLHDPDNPGALSSYRDKMIYAEPNSSTYLEDLVISPHGAGNTFGECIRLSMTRDSEVGDFEVIGATGREHYGPGSVDGSNGEVVYLGTSPSQIDESPHNGNVDETRNIYVHHIDNSAGHAHSELVNTKEGTRNILVEYCTDRNAVYPEGGEMNIQGQETVVRYCDLQDGDGAAVRLGWSTSDEDAPDAGTMNSVYYNTLRNNDGAAIKLPKSNAGASEQDHLCGNDWNGSTDDTPGSSCASDLPTSSEWGADGGDDDGGGGSGGETLIEAESADGQSGFSPFTTGSDSDASGGEYIYVPENNGSSTGSVPSNGRAEYTFSVDESTDYSIWARIRAPDNSSDSMYVSIDGGSFTTWHWDVDTYGDGSWNWDDVFDGSTQSLSSGSHTIEVAYREDGAELDRLYVTSDTGSQP</sequence>
<dbReference type="KEGG" id="hpel:HZS54_10475"/>
<feature type="compositionally biased region" description="Polar residues" evidence="1">
    <location>
        <begin position="330"/>
        <end position="351"/>
    </location>
</feature>
<feature type="compositionally biased region" description="Polar residues" evidence="1">
    <location>
        <begin position="377"/>
        <end position="392"/>
    </location>
</feature>